<sequence>MRRQLCRQGLLECGIERIMRHGELYGIEQRQTQLAVLGLLQRVPARLFRHPELLLGKGDGKIKAK</sequence>
<comment type="caution">
    <text evidence="1">The sequence shown here is derived from an EMBL/GenBank/DDBJ whole genome shotgun (WGS) entry which is preliminary data.</text>
</comment>
<evidence type="ECO:0000313" key="1">
    <source>
        <dbReference type="EMBL" id="KZD08365.1"/>
    </source>
</evidence>
<dbReference type="Proteomes" id="UP000076400">
    <property type="component" value="Unassembled WGS sequence"/>
</dbReference>
<proteinExistence type="predicted"/>
<dbReference type="EMBL" id="LPXN01000105">
    <property type="protein sequence ID" value="KZD08365.1"/>
    <property type="molecule type" value="Genomic_DNA"/>
</dbReference>
<keyword evidence="2" id="KW-1185">Reference proteome</keyword>
<evidence type="ECO:0000313" key="2">
    <source>
        <dbReference type="Proteomes" id="UP000076400"/>
    </source>
</evidence>
<gene>
    <name evidence="1" type="ORF">AUP43_01850</name>
</gene>
<dbReference type="AlphaFoldDB" id="A0A154W476"/>
<organism evidence="1 2">
    <name type="scientific">Oceanibaculum pacificum</name>
    <dbReference type="NCBI Taxonomy" id="580166"/>
    <lineage>
        <taxon>Bacteria</taxon>
        <taxon>Pseudomonadati</taxon>
        <taxon>Pseudomonadota</taxon>
        <taxon>Alphaproteobacteria</taxon>
        <taxon>Rhodospirillales</taxon>
        <taxon>Oceanibaculaceae</taxon>
        <taxon>Oceanibaculum</taxon>
    </lineage>
</organism>
<protein>
    <submittedName>
        <fullName evidence="1">Uncharacterized protein</fullName>
    </submittedName>
</protein>
<name>A0A154W476_9PROT</name>
<reference evidence="1 2" key="1">
    <citation type="submission" date="2015-12" db="EMBL/GenBank/DDBJ databases">
        <title>Genome sequence of Oceanibaculum pacificum MCCC 1A02656.</title>
        <authorList>
            <person name="Lu L."/>
            <person name="Lai Q."/>
            <person name="Shao Z."/>
            <person name="Qian P."/>
        </authorList>
    </citation>
    <scope>NUCLEOTIDE SEQUENCE [LARGE SCALE GENOMIC DNA]</scope>
    <source>
        <strain evidence="1 2">MCCC 1A02656</strain>
    </source>
</reference>
<accession>A0A154W476</accession>